<keyword evidence="2" id="KW-0813">Transport</keyword>
<gene>
    <name evidence="6" type="ORF">Aory05_000945500</name>
</gene>
<dbReference type="Gene3D" id="1.20.1740.10">
    <property type="entry name" value="Amino acid/polyamine transporter I"/>
    <property type="match status" value="1"/>
</dbReference>
<evidence type="ECO:0000256" key="5">
    <source>
        <dbReference type="ARBA" id="ARBA00023136"/>
    </source>
</evidence>
<organism evidence="6 7">
    <name type="scientific">Aspergillus oryzae var. brunneus</name>
    <dbReference type="NCBI Taxonomy" id="332754"/>
    <lineage>
        <taxon>Eukaryota</taxon>
        <taxon>Fungi</taxon>
        <taxon>Dikarya</taxon>
        <taxon>Ascomycota</taxon>
        <taxon>Pezizomycotina</taxon>
        <taxon>Eurotiomycetes</taxon>
        <taxon>Eurotiomycetidae</taxon>
        <taxon>Eurotiales</taxon>
        <taxon>Aspergillaceae</taxon>
        <taxon>Aspergillus</taxon>
        <taxon>Aspergillus subgen. Circumdati</taxon>
    </lineage>
</organism>
<comment type="caution">
    <text evidence="6">The sequence shown here is derived from an EMBL/GenBank/DDBJ whole genome shotgun (WGS) entry which is preliminary data.</text>
</comment>
<evidence type="ECO:0000256" key="3">
    <source>
        <dbReference type="ARBA" id="ARBA00022692"/>
    </source>
</evidence>
<evidence type="ECO:0000313" key="6">
    <source>
        <dbReference type="EMBL" id="GMG50967.1"/>
    </source>
</evidence>
<comment type="subcellular location">
    <subcellularLocation>
        <location evidence="1">Membrane</location>
        <topology evidence="1">Multi-pass membrane protein</topology>
    </subcellularLocation>
</comment>
<dbReference type="PANTHER" id="PTHR45649">
    <property type="entry name" value="AMINO-ACID PERMEASE BAT1"/>
    <property type="match status" value="1"/>
</dbReference>
<dbReference type="Proteomes" id="UP001165189">
    <property type="component" value="Unassembled WGS sequence"/>
</dbReference>
<evidence type="ECO:0000256" key="2">
    <source>
        <dbReference type="ARBA" id="ARBA00022448"/>
    </source>
</evidence>
<keyword evidence="7" id="KW-1185">Reference proteome</keyword>
<dbReference type="PANTHER" id="PTHR45649:SF11">
    <property type="entry name" value="TRANSPORTER, PUTATIVE (EUROFUNG)-RELATED"/>
    <property type="match status" value="1"/>
</dbReference>
<proteinExistence type="predicted"/>
<dbReference type="EMBL" id="BSYB01000045">
    <property type="protein sequence ID" value="GMG50967.1"/>
    <property type="molecule type" value="Genomic_DNA"/>
</dbReference>
<accession>A0ABQ6L774</accession>
<keyword evidence="3" id="KW-0812">Transmembrane</keyword>
<name>A0ABQ6L774_ASPOZ</name>
<evidence type="ECO:0000256" key="4">
    <source>
        <dbReference type="ARBA" id="ARBA00022989"/>
    </source>
</evidence>
<sequence length="204" mass="22243">MPSSRPRVIGPSLHGHFPGWEPLDCRSGRAIHNKPHEVPFTDLGSIANSWLVLIAVLASGRGRYHPEILTTFQGTSGWDTAPAWLLSITMGQYCYAAIGAVTHIAEEMPQPGRRIPLVMYDRPQINVDIPLTVGSNLGVLVGVMTAVPWVTVMLCGIHDIDAVHKAFIPSMEVYYQATGSKVGATALQAFMTFLYWSKSVPFGV</sequence>
<keyword evidence="4" id="KW-1133">Transmembrane helix</keyword>
<evidence type="ECO:0000256" key="1">
    <source>
        <dbReference type="ARBA" id="ARBA00004141"/>
    </source>
</evidence>
<evidence type="ECO:0000313" key="7">
    <source>
        <dbReference type="Proteomes" id="UP001165189"/>
    </source>
</evidence>
<protein>
    <submittedName>
        <fullName evidence="6">Unnamed protein product</fullName>
    </submittedName>
</protein>
<reference evidence="6" key="1">
    <citation type="submission" date="2023-04" db="EMBL/GenBank/DDBJ databases">
        <title>Aspergillus oryzae var. brunneus NBRC 4377.</title>
        <authorList>
            <person name="Ichikawa N."/>
            <person name="Sato H."/>
            <person name="Tonouchi N."/>
        </authorList>
    </citation>
    <scope>NUCLEOTIDE SEQUENCE</scope>
    <source>
        <strain evidence="6">NBRC 4377</strain>
    </source>
</reference>
<keyword evidence="5" id="KW-0472">Membrane</keyword>